<dbReference type="EMBL" id="VNHN01000076">
    <property type="protein sequence ID" value="TYO98864.1"/>
    <property type="molecule type" value="Genomic_DNA"/>
</dbReference>
<reference evidence="2 4" key="2">
    <citation type="submission" date="2019-07" db="EMBL/GenBank/DDBJ databases">
        <title>Genomic Encyclopedia of Type Strains, Phase I: the one thousand microbial genomes (KMG-I) project.</title>
        <authorList>
            <person name="Kyrpides N."/>
        </authorList>
    </citation>
    <scope>NUCLEOTIDE SEQUENCE [LARGE SCALE GENOMIC DNA]</scope>
    <source>
        <strain evidence="2 4">DSM 17909</strain>
    </source>
</reference>
<dbReference type="Proteomes" id="UP000032721">
    <property type="component" value="Chromosome"/>
</dbReference>
<evidence type="ECO:0000313" key="2">
    <source>
        <dbReference type="EMBL" id="TYO98864.1"/>
    </source>
</evidence>
<dbReference type="AlphaFoldDB" id="A0A068QX28"/>
<protein>
    <recommendedName>
        <fullName evidence="5">Alpha/beta hydrolase</fullName>
    </recommendedName>
</protein>
<dbReference type="InterPro" id="IPR029058">
    <property type="entry name" value="AB_hydrolase_fold"/>
</dbReference>
<dbReference type="SUPFAM" id="SSF53474">
    <property type="entry name" value="alpha/beta-Hydrolases"/>
    <property type="match status" value="1"/>
</dbReference>
<dbReference type="Gene3D" id="3.40.50.1820">
    <property type="entry name" value="alpha/beta hydrolase"/>
    <property type="match status" value="1"/>
</dbReference>
<proteinExistence type="predicted"/>
<evidence type="ECO:0000313" key="3">
    <source>
        <dbReference type="Proteomes" id="UP000032721"/>
    </source>
</evidence>
<dbReference type="InterPro" id="IPR010662">
    <property type="entry name" value="RBBP9/YdeN"/>
</dbReference>
<dbReference type="HOGENOM" id="CLU_088863_2_2_6"/>
<organism evidence="1 3">
    <name type="scientific">Xenorhabdus doucetiae</name>
    <dbReference type="NCBI Taxonomy" id="351671"/>
    <lineage>
        <taxon>Bacteria</taxon>
        <taxon>Pseudomonadati</taxon>
        <taxon>Pseudomonadota</taxon>
        <taxon>Gammaproteobacteria</taxon>
        <taxon>Enterobacterales</taxon>
        <taxon>Morganellaceae</taxon>
        <taxon>Xenorhabdus</taxon>
    </lineage>
</organism>
<keyword evidence="4" id="KW-1185">Reference proteome</keyword>
<accession>A0A068QX28</accession>
<evidence type="ECO:0000313" key="1">
    <source>
        <dbReference type="EMBL" id="CDG19582.1"/>
    </source>
</evidence>
<dbReference type="EMBL" id="FO704550">
    <property type="protein sequence ID" value="CDG19582.1"/>
    <property type="molecule type" value="Genomic_DNA"/>
</dbReference>
<dbReference type="RefSeq" id="WP_045973197.1">
    <property type="nucleotide sequence ID" value="NZ_CAWMED010000001.1"/>
</dbReference>
<dbReference type="KEGG" id="xdo:XDD1_3897"/>
<reference evidence="1 3" key="1">
    <citation type="submission" date="2013-07" db="EMBL/GenBank/DDBJ databases">
        <authorList>
            <person name="Genoscope - CEA"/>
        </authorList>
    </citation>
    <scope>NUCLEOTIDE SEQUENCE [LARGE SCALE GENOMIC DNA]</scope>
    <source>
        <strain evidence="1">FRM16</strain>
        <strain evidence="3">FRM16 / DSM 17909</strain>
    </source>
</reference>
<name>A0A068QX28_9GAMM</name>
<evidence type="ECO:0008006" key="5">
    <source>
        <dbReference type="Google" id="ProtNLM"/>
    </source>
</evidence>
<dbReference type="STRING" id="351671.XDD1_3897"/>
<dbReference type="Pfam" id="PF06821">
    <property type="entry name" value="Ser_hydrolase"/>
    <property type="match status" value="1"/>
</dbReference>
<dbReference type="GO" id="GO:0016787">
    <property type="term" value="F:hydrolase activity"/>
    <property type="evidence" value="ECO:0007669"/>
    <property type="project" value="InterPro"/>
</dbReference>
<sequence>MAAITYLIVPGYTNSGPDHWQSHLEKKYLNVVRVQQDDWQSPVREKWIHRLHETIDKIAGDIFLIGHSCGAVTITQWAAERKSDKIKGALLVAPADIDSLGAPLEIQVQRPLATSPLPFPSTLVCSDNDEFLPLEKAHTLANCWNSSLIVLSGAGHIHTAAGYGEWLAGEQLINEISNHGLITNQ</sequence>
<evidence type="ECO:0000313" key="4">
    <source>
        <dbReference type="Proteomes" id="UP000324170"/>
    </source>
</evidence>
<dbReference type="OrthoDB" id="9804993at2"/>
<dbReference type="Proteomes" id="UP000324170">
    <property type="component" value="Unassembled WGS sequence"/>
</dbReference>
<gene>
    <name evidence="2" type="ORF">LY16_03233</name>
    <name evidence="1" type="ORF">XDD1_3897</name>
</gene>